<dbReference type="Pfam" id="PF01668">
    <property type="entry name" value="SmpB"/>
    <property type="match status" value="1"/>
</dbReference>
<proteinExistence type="inferred from homology"/>
<dbReference type="SUPFAM" id="SSF74982">
    <property type="entry name" value="Small protein B (SmpB)"/>
    <property type="match status" value="1"/>
</dbReference>
<dbReference type="InterPro" id="IPR000037">
    <property type="entry name" value="SsrA-bd_prot"/>
</dbReference>
<organism evidence="5 6">
    <name type="scientific">Candidatus Taylorbacteria bacterium RIFCSPHIGHO2_01_FULL_46_22b</name>
    <dbReference type="NCBI Taxonomy" id="1802301"/>
    <lineage>
        <taxon>Bacteria</taxon>
        <taxon>Candidatus Tayloriibacteriota</taxon>
    </lineage>
</organism>
<dbReference type="HAMAP" id="MF_00023">
    <property type="entry name" value="SmpB"/>
    <property type="match status" value="1"/>
</dbReference>
<comment type="function">
    <text evidence="3">Required for rescue of stalled ribosomes mediated by trans-translation. Binds to transfer-messenger RNA (tmRNA), required for stable association of tmRNA with ribosomes. tmRNA and SmpB together mimic tRNA shape, replacing the anticodon stem-loop with SmpB. tmRNA is encoded by the ssrA gene; the 2 termini fold to resemble tRNA(Ala) and it encodes a 'tag peptide', a short internal open reading frame. During trans-translation Ala-aminoacylated tmRNA acts like a tRNA, entering the A-site of stalled ribosomes, displacing the stalled mRNA. The ribosome then switches to translate the ORF on the tmRNA; the nascent peptide is terminated with the 'tag peptide' encoded by the tmRNA and targeted for degradation. The ribosome is freed to recommence translation, which seems to be the essential function of trans-translation.</text>
</comment>
<evidence type="ECO:0000313" key="6">
    <source>
        <dbReference type="Proteomes" id="UP000178873"/>
    </source>
</evidence>
<comment type="subcellular location">
    <subcellularLocation>
        <location evidence="3">Cytoplasm</location>
    </subcellularLocation>
    <text evidence="3">The tmRNA-SmpB complex associates with stalled 70S ribosomes.</text>
</comment>
<accession>A0A1G2M553</accession>
<dbReference type="GO" id="GO:0070930">
    <property type="term" value="P:trans-translation-dependent protein tagging"/>
    <property type="evidence" value="ECO:0007669"/>
    <property type="project" value="TreeGrafter"/>
</dbReference>
<dbReference type="Proteomes" id="UP000178873">
    <property type="component" value="Unassembled WGS sequence"/>
</dbReference>
<evidence type="ECO:0000256" key="1">
    <source>
        <dbReference type="ARBA" id="ARBA00022490"/>
    </source>
</evidence>
<keyword evidence="1 3" id="KW-0963">Cytoplasm</keyword>
<dbReference type="CDD" id="cd09294">
    <property type="entry name" value="SmpB"/>
    <property type="match status" value="1"/>
</dbReference>
<dbReference type="Gene3D" id="2.40.280.10">
    <property type="match status" value="1"/>
</dbReference>
<feature type="region of interest" description="Disordered" evidence="4">
    <location>
        <begin position="128"/>
        <end position="150"/>
    </location>
</feature>
<protein>
    <recommendedName>
        <fullName evidence="3">SsrA-binding protein</fullName>
    </recommendedName>
    <alternativeName>
        <fullName evidence="3">Small protein B</fullName>
    </alternativeName>
</protein>
<sequence length="150" mass="17162">MAELATNKKARFNYELLDTYEAGIELLGFEVRAVRSGFAHLDGAHVTIRGGEAYLLGATISPYQPSNTPKHYFPDRNRKLLLTKKEIIELGDIERTKRLTIVAVSMYNKGKRIKVAIATARGKKKFDKRETLKKRDAERDMQRTLTKYSE</sequence>
<evidence type="ECO:0000256" key="3">
    <source>
        <dbReference type="HAMAP-Rule" id="MF_00023"/>
    </source>
</evidence>
<dbReference type="InterPro" id="IPR023620">
    <property type="entry name" value="SmpB"/>
</dbReference>
<dbReference type="NCBIfam" id="NF003843">
    <property type="entry name" value="PRK05422.1"/>
    <property type="match status" value="1"/>
</dbReference>
<dbReference type="EMBL" id="MHRF01000007">
    <property type="protein sequence ID" value="OHA18192.1"/>
    <property type="molecule type" value="Genomic_DNA"/>
</dbReference>
<dbReference type="NCBIfam" id="TIGR00086">
    <property type="entry name" value="smpB"/>
    <property type="match status" value="1"/>
</dbReference>
<name>A0A1G2M553_9BACT</name>
<comment type="similarity">
    <text evidence="3">Belongs to the SmpB family.</text>
</comment>
<dbReference type="GO" id="GO:0003723">
    <property type="term" value="F:RNA binding"/>
    <property type="evidence" value="ECO:0007669"/>
    <property type="project" value="UniProtKB-UniRule"/>
</dbReference>
<dbReference type="PANTHER" id="PTHR30308:SF2">
    <property type="entry name" value="SSRA-BINDING PROTEIN"/>
    <property type="match status" value="1"/>
</dbReference>
<gene>
    <name evidence="3" type="primary">smpB</name>
    <name evidence="5" type="ORF">A2664_01845</name>
</gene>
<reference evidence="5 6" key="1">
    <citation type="journal article" date="2016" name="Nat. Commun.">
        <title>Thousands of microbial genomes shed light on interconnected biogeochemical processes in an aquifer system.</title>
        <authorList>
            <person name="Anantharaman K."/>
            <person name="Brown C.T."/>
            <person name="Hug L.A."/>
            <person name="Sharon I."/>
            <person name="Castelle C.J."/>
            <person name="Probst A.J."/>
            <person name="Thomas B.C."/>
            <person name="Singh A."/>
            <person name="Wilkins M.J."/>
            <person name="Karaoz U."/>
            <person name="Brodie E.L."/>
            <person name="Williams K.H."/>
            <person name="Hubbard S.S."/>
            <person name="Banfield J.F."/>
        </authorList>
    </citation>
    <scope>NUCLEOTIDE SEQUENCE [LARGE SCALE GENOMIC DNA]</scope>
</reference>
<evidence type="ECO:0000256" key="4">
    <source>
        <dbReference type="SAM" id="MobiDB-lite"/>
    </source>
</evidence>
<dbReference type="PANTHER" id="PTHR30308">
    <property type="entry name" value="TMRNA-BINDING COMPONENT OF TRANS-TRANSLATION TAGGING COMPLEX"/>
    <property type="match status" value="1"/>
</dbReference>
<keyword evidence="2 3" id="KW-0694">RNA-binding</keyword>
<dbReference type="GO" id="GO:0005829">
    <property type="term" value="C:cytosol"/>
    <property type="evidence" value="ECO:0007669"/>
    <property type="project" value="TreeGrafter"/>
</dbReference>
<dbReference type="GO" id="GO:0070929">
    <property type="term" value="P:trans-translation"/>
    <property type="evidence" value="ECO:0007669"/>
    <property type="project" value="UniProtKB-UniRule"/>
</dbReference>
<evidence type="ECO:0000256" key="2">
    <source>
        <dbReference type="ARBA" id="ARBA00022884"/>
    </source>
</evidence>
<comment type="caution">
    <text evidence="5">The sequence shown here is derived from an EMBL/GenBank/DDBJ whole genome shotgun (WGS) entry which is preliminary data.</text>
</comment>
<feature type="compositionally biased region" description="Basic and acidic residues" evidence="4">
    <location>
        <begin position="128"/>
        <end position="142"/>
    </location>
</feature>
<dbReference type="STRING" id="1802301.A2664_01845"/>
<evidence type="ECO:0000313" key="5">
    <source>
        <dbReference type="EMBL" id="OHA18192.1"/>
    </source>
</evidence>
<dbReference type="AlphaFoldDB" id="A0A1G2M553"/>